<dbReference type="RefSeq" id="WP_020962836.1">
    <property type="nucleotide sequence ID" value="NZ_CP007493.1"/>
</dbReference>
<dbReference type="Gene3D" id="3.60.15.10">
    <property type="entry name" value="Ribonuclease Z/Hydroxyacylglutathione hydrolase-like"/>
    <property type="match status" value="2"/>
</dbReference>
<dbReference type="EMBL" id="CP007493">
    <property type="protein sequence ID" value="AJB41325.1"/>
    <property type="molecule type" value="Genomic_DNA"/>
</dbReference>
<dbReference type="PANTHER" id="PTHR13754:SF13">
    <property type="entry name" value="METALLO-BETA-LACTAMASE SUPERFAMILY PROTEIN (AFU_ORTHOLOGUE AFUA_3G07630)"/>
    <property type="match status" value="1"/>
</dbReference>
<evidence type="ECO:0000313" key="2">
    <source>
        <dbReference type="Proteomes" id="UP000266720"/>
    </source>
</evidence>
<proteinExistence type="predicted"/>
<evidence type="ECO:0000313" key="1">
    <source>
        <dbReference type="EMBL" id="AJB41325.1"/>
    </source>
</evidence>
<dbReference type="Proteomes" id="UP000266720">
    <property type="component" value="Chromosome"/>
</dbReference>
<evidence type="ECO:0008006" key="3">
    <source>
        <dbReference type="Google" id="ProtNLM"/>
    </source>
</evidence>
<dbReference type="SUPFAM" id="SSF56281">
    <property type="entry name" value="Metallo-hydrolase/oxidoreductase"/>
    <property type="match status" value="1"/>
</dbReference>
<gene>
    <name evidence="1" type="ORF">TCARB_0249</name>
</gene>
<dbReference type="AlphaFoldDB" id="A0A3G1A5N2"/>
<protein>
    <recommendedName>
        <fullName evidence="3">MBL fold metallo-hydrolase</fullName>
    </recommendedName>
</protein>
<dbReference type="InterPro" id="IPR052926">
    <property type="entry name" value="Metallo-beta-lactamase_dom"/>
</dbReference>
<accession>A0A3G1A5N2</accession>
<name>A0A3G1A5N2_9CREN</name>
<organism evidence="1 2">
    <name type="scientific">Thermofilum adornatum 1505</name>
    <dbReference type="NCBI Taxonomy" id="697581"/>
    <lineage>
        <taxon>Archaea</taxon>
        <taxon>Thermoproteota</taxon>
        <taxon>Thermoprotei</taxon>
        <taxon>Thermofilales</taxon>
        <taxon>Thermofilaceae</taxon>
        <taxon>Thermofilum</taxon>
    </lineage>
</organism>
<dbReference type="STRING" id="697581.TCARB_0249"/>
<dbReference type="GeneID" id="25405707"/>
<dbReference type="PANTHER" id="PTHR13754">
    <property type="entry name" value="METALLO-BETA-LACTAMASE SUPERFAMILY PROTEIN"/>
    <property type="match status" value="1"/>
</dbReference>
<dbReference type="InterPro" id="IPR036866">
    <property type="entry name" value="RibonucZ/Hydroxyglut_hydro"/>
</dbReference>
<reference evidence="2" key="1">
    <citation type="book" date="2010" name="EXTREMOPHILES" publisher="0:0-0">
        <title>Complete genome sequences of ten hyperthermophilic archaea reveal their metabolic capabilities and possible ecological roles.</title>
        <editorList>
            <person name="?"/>
        </editorList>
        <authorList>
            <person name="Ravin N.V."/>
            <person name="Mardanov A.V."/>
            <person name="Bonch-Osmolovskaya E.A."/>
            <person name="Skryabin K.G."/>
        </authorList>
    </citation>
    <scope>NUCLEOTIDE SEQUENCE [LARGE SCALE GENOMIC DNA]</scope>
    <source>
        <strain evidence="2">1505</strain>
    </source>
</reference>
<dbReference type="GO" id="GO:0016740">
    <property type="term" value="F:transferase activity"/>
    <property type="evidence" value="ECO:0007669"/>
    <property type="project" value="TreeGrafter"/>
</dbReference>
<sequence>MSEKNPEVPREVSLKVLVDDIPSVEGVVPAHGLSILVEASLDREKKRILFDTGPSKKILEYNVGVLGEHTRVDIIVGSIHLSHHIGCIDEYAERTIILRPPLPLRYKDGTRLEEIRFLPGFYLVKTSSPWGEQGLLIPTEKGYILLAGCSVHGFKETFGWLFSSNLRIFGVVGGLGVSSRDMYNLGFLKRLSKKGVELIFPLHSVSLEARRKLMKLNRFPVDFEVPGEGSEISI</sequence>
<dbReference type="GeneID" id="16573832"/>
<dbReference type="KEGG" id="tcb:TCARB_0249"/>